<dbReference type="InterPro" id="IPR000014">
    <property type="entry name" value="PAS"/>
</dbReference>
<dbReference type="PANTHER" id="PTHR47429:SF2">
    <property type="entry name" value="PROTEIN TWIN LOV 1"/>
    <property type="match status" value="1"/>
</dbReference>
<keyword evidence="5" id="KW-0808">Transferase</keyword>
<keyword evidence="2" id="KW-0288">FMN</keyword>
<accession>A0AAC9D193</accession>
<dbReference type="CDD" id="cd00130">
    <property type="entry name" value="PAS"/>
    <property type="match status" value="1"/>
</dbReference>
<dbReference type="PANTHER" id="PTHR47429">
    <property type="entry name" value="PROTEIN TWIN LOV 1"/>
    <property type="match status" value="1"/>
</dbReference>
<dbReference type="NCBIfam" id="TIGR00229">
    <property type="entry name" value="sensory_box"/>
    <property type="match status" value="1"/>
</dbReference>
<name>A0AAC9D193_9FLAO</name>
<dbReference type="PROSITE" id="PS50112">
    <property type="entry name" value="PAS"/>
    <property type="match status" value="1"/>
</dbReference>
<protein>
    <submittedName>
        <fullName evidence="5">Blue-light-activated histidine kinase</fullName>
        <ecNumber evidence="5">2.7.13.3</ecNumber>
    </submittedName>
</protein>
<keyword evidence="1" id="KW-0285">Flavoprotein</keyword>
<evidence type="ECO:0000313" key="6">
    <source>
        <dbReference type="Proteomes" id="UP000093276"/>
    </source>
</evidence>
<keyword evidence="3" id="KW-0157">Chromophore</keyword>
<dbReference type="Proteomes" id="UP000093276">
    <property type="component" value="Chromosome"/>
</dbReference>
<evidence type="ECO:0000256" key="1">
    <source>
        <dbReference type="ARBA" id="ARBA00022630"/>
    </source>
</evidence>
<reference evidence="5 6" key="1">
    <citation type="submission" date="2016-08" db="EMBL/GenBank/DDBJ databases">
        <title>Complete genome sequence of Flavobacterium johnsoniae strain GSE09, a volatile-producing biocontrol agent isolated from cucumber (Cucumis sativus).</title>
        <authorList>
            <person name="Jeong J.-J."/>
            <person name="Oh J.Y."/>
            <person name="Jim Y.J."/>
            <person name="Sang M.K."/>
            <person name="Kim K.D."/>
        </authorList>
    </citation>
    <scope>NUCLEOTIDE SEQUENCE [LARGE SCALE GENOMIC DNA]</scope>
    <source>
        <strain evidence="5 6">GSE09</strain>
    </source>
</reference>
<dbReference type="EMBL" id="CP016907">
    <property type="protein sequence ID" value="AOC94826.1"/>
    <property type="molecule type" value="Genomic_DNA"/>
</dbReference>
<dbReference type="InterPro" id="IPR035965">
    <property type="entry name" value="PAS-like_dom_sf"/>
</dbReference>
<dbReference type="GO" id="GO:0004673">
    <property type="term" value="F:protein histidine kinase activity"/>
    <property type="evidence" value="ECO:0007669"/>
    <property type="project" value="UniProtKB-EC"/>
</dbReference>
<dbReference type="EC" id="2.7.13.3" evidence="5"/>
<organism evidence="5 6">
    <name type="scientific">Flavobacterium anhuiense</name>
    <dbReference type="NCBI Taxonomy" id="459526"/>
    <lineage>
        <taxon>Bacteria</taxon>
        <taxon>Pseudomonadati</taxon>
        <taxon>Bacteroidota</taxon>
        <taxon>Flavobacteriia</taxon>
        <taxon>Flavobacteriales</taxon>
        <taxon>Flavobacteriaceae</taxon>
        <taxon>Flavobacterium</taxon>
    </lineage>
</organism>
<dbReference type="Gene3D" id="3.30.450.20">
    <property type="entry name" value="PAS domain"/>
    <property type="match status" value="1"/>
</dbReference>
<evidence type="ECO:0000313" key="5">
    <source>
        <dbReference type="EMBL" id="AOC94826.1"/>
    </source>
</evidence>
<sequence>MYLWGKRSIHLLNCFNMKNKNSDDLVQRNSVPILSWDFHYEYLNELKALSSDLERVSKISDEFVWDEKKLNIQERIKQEVVLVTDLNLKIVFASSGLKRMTGYKEEEVLGKTPKMFQGPATSQKDLKEIREAVKKQIPFAKTLENYRKNGQTYKCKIDASPVYNLKGEISHFIAFEKQDLSA</sequence>
<evidence type="ECO:0000256" key="3">
    <source>
        <dbReference type="ARBA" id="ARBA00022991"/>
    </source>
</evidence>
<keyword evidence="5" id="KW-0418">Kinase</keyword>
<proteinExistence type="predicted"/>
<dbReference type="KEGG" id="fjg:BB050_01700"/>
<dbReference type="SUPFAM" id="SSF55785">
    <property type="entry name" value="PYP-like sensor domain (PAS domain)"/>
    <property type="match status" value="1"/>
</dbReference>
<evidence type="ECO:0000259" key="4">
    <source>
        <dbReference type="PROSITE" id="PS50112"/>
    </source>
</evidence>
<dbReference type="AlphaFoldDB" id="A0AAC9D193"/>
<evidence type="ECO:0000256" key="2">
    <source>
        <dbReference type="ARBA" id="ARBA00022643"/>
    </source>
</evidence>
<dbReference type="Pfam" id="PF13426">
    <property type="entry name" value="PAS_9"/>
    <property type="match status" value="1"/>
</dbReference>
<feature type="domain" description="PAS" evidence="4">
    <location>
        <begin position="81"/>
        <end position="136"/>
    </location>
</feature>
<gene>
    <name evidence="5" type="ORF">BB050_01700</name>
</gene>